<keyword evidence="2" id="KW-1185">Reference proteome</keyword>
<organism evidence="1 2">
    <name type="scientific">Anaerococcus lactolyticus ATCC 51172</name>
    <dbReference type="NCBI Taxonomy" id="525254"/>
    <lineage>
        <taxon>Bacteria</taxon>
        <taxon>Bacillati</taxon>
        <taxon>Bacillota</taxon>
        <taxon>Tissierellia</taxon>
        <taxon>Tissierellales</taxon>
        <taxon>Peptoniphilaceae</taxon>
        <taxon>Anaerococcus</taxon>
    </lineage>
</organism>
<sequence>MASPNIAGWEVFLYDEYENKRPSILKSQDSVKKIALTVLLKSKYHIYCELFF</sequence>
<reference evidence="1 2" key="1">
    <citation type="submission" date="2008-10" db="EMBL/GenBank/DDBJ databases">
        <authorList>
            <person name="Qin X."/>
            <person name="Bachman B."/>
            <person name="Battles P."/>
            <person name="Bell A."/>
            <person name="Bess C."/>
            <person name="Bickham C."/>
            <person name="Chaboub L."/>
            <person name="Chen D."/>
            <person name="Coyle M."/>
            <person name="Deiros D.R."/>
            <person name="Dinh H."/>
            <person name="Forbes L."/>
            <person name="Fowler G."/>
            <person name="Francisco L."/>
            <person name="Fu Q."/>
            <person name="Gubbala S."/>
            <person name="Hale W."/>
            <person name="Han Y."/>
            <person name="Hemphill L."/>
            <person name="Highlander S.K."/>
            <person name="Hirani K."/>
            <person name="Hogues M."/>
            <person name="Jackson L."/>
            <person name="Jakkamsetti A."/>
            <person name="Javaid M."/>
            <person name="Jiang H."/>
            <person name="Korchina V."/>
            <person name="Kovar C."/>
            <person name="Lara F."/>
            <person name="Lee S."/>
            <person name="Mata R."/>
            <person name="Mathew T."/>
            <person name="Moen C."/>
            <person name="Morales K."/>
            <person name="Munidasa M."/>
            <person name="Nazareth L."/>
            <person name="Ngo R."/>
            <person name="Nguyen L."/>
            <person name="Okwuonu G."/>
            <person name="Ongeri F."/>
            <person name="Patil S."/>
            <person name="Petrosino J."/>
            <person name="Pham C."/>
            <person name="Pham P."/>
            <person name="Pu L.-L."/>
            <person name="Puazo M."/>
            <person name="Raj R."/>
            <person name="Reid J."/>
            <person name="Rouhana J."/>
            <person name="Saada N."/>
            <person name="Shang Y."/>
            <person name="Simmons D."/>
            <person name="Thornton R."/>
            <person name="Warren J."/>
            <person name="Weissenberger G."/>
            <person name="Zhang J."/>
            <person name="Zhang L."/>
            <person name="Zhou C."/>
            <person name="Zhu D."/>
            <person name="Muzny D."/>
            <person name="Worley K."/>
            <person name="Gibbs R."/>
        </authorList>
    </citation>
    <scope>NUCLEOTIDE SEQUENCE [LARGE SCALE GENOMIC DNA]</scope>
    <source>
        <strain evidence="1 2">ATCC 51172</strain>
    </source>
</reference>
<comment type="caution">
    <text evidence="1">The sequence shown here is derived from an EMBL/GenBank/DDBJ whole genome shotgun (WGS) entry which is preliminary data.</text>
</comment>
<dbReference type="EMBL" id="ABYO01000215">
    <property type="protein sequence ID" value="EEI86019.1"/>
    <property type="molecule type" value="Genomic_DNA"/>
</dbReference>
<evidence type="ECO:0000313" key="1">
    <source>
        <dbReference type="EMBL" id="EEI86019.1"/>
    </source>
</evidence>
<dbReference type="HOGENOM" id="CLU_3076153_0_0_9"/>
<gene>
    <name evidence="1" type="ORF">HMPREF0072_1362</name>
</gene>
<protein>
    <submittedName>
        <fullName evidence="1">Uncharacterized protein</fullName>
    </submittedName>
</protein>
<evidence type="ECO:0000313" key="2">
    <source>
        <dbReference type="Proteomes" id="UP000005984"/>
    </source>
</evidence>
<accession>C2BG92</accession>
<dbReference type="AlphaFoldDB" id="C2BG92"/>
<proteinExistence type="predicted"/>
<dbReference type="Proteomes" id="UP000005984">
    <property type="component" value="Unassembled WGS sequence"/>
</dbReference>
<name>C2BG92_9FIRM</name>